<feature type="region of interest" description="Disordered" evidence="1">
    <location>
        <begin position="80"/>
        <end position="111"/>
    </location>
</feature>
<evidence type="ECO:0000256" key="1">
    <source>
        <dbReference type="SAM" id="MobiDB-lite"/>
    </source>
</evidence>
<protein>
    <submittedName>
        <fullName evidence="2">Uncharacterized protein</fullName>
    </submittedName>
</protein>
<feature type="compositionally biased region" description="Basic and acidic residues" evidence="1">
    <location>
        <begin position="83"/>
        <end position="100"/>
    </location>
</feature>
<feature type="compositionally biased region" description="Low complexity" evidence="1">
    <location>
        <begin position="36"/>
        <end position="56"/>
    </location>
</feature>
<feature type="region of interest" description="Disordered" evidence="1">
    <location>
        <begin position="1"/>
        <end position="64"/>
    </location>
</feature>
<comment type="caution">
    <text evidence="2">The sequence shown here is derived from an EMBL/GenBank/DDBJ whole genome shotgun (WGS) entry which is preliminary data.</text>
</comment>
<dbReference type="Proteomes" id="UP000179807">
    <property type="component" value="Unassembled WGS sequence"/>
</dbReference>
<dbReference type="RefSeq" id="XP_068364801.1">
    <property type="nucleotide sequence ID" value="XM_068491574.1"/>
</dbReference>
<accession>A0A1J4KK41</accession>
<name>A0A1J4KK41_9EUKA</name>
<keyword evidence="3" id="KW-1185">Reference proteome</keyword>
<evidence type="ECO:0000313" key="2">
    <source>
        <dbReference type="EMBL" id="OHT11665.1"/>
    </source>
</evidence>
<sequence length="287" mass="32768">MNSSDESDDEKKSPKYNYSREASPTPEFSVDSLYFSDSNNSSTSSSSDSSSSSSSESESESDSVLTGLFGIVAKSVISEDDEITNKSENDNFETSRKESPEEPNISNETENLINNQDSFFYANNYENLKENENNIENENSFENHIEKKSYGEKLIKDKIDVNLSFGAKEKYENNIFLSIIEEADDEWAISLYKNLIEFNNNCNFTMLYENKNCNESSNKKKTSSELEILKFKPISEKSSKMTRNLQNKIKIEQSMGEETITDNIVSLDFQISLEKSQKNVKKRKIPH</sequence>
<dbReference type="EMBL" id="MLAK01000582">
    <property type="protein sequence ID" value="OHT11665.1"/>
    <property type="molecule type" value="Genomic_DNA"/>
</dbReference>
<dbReference type="AlphaFoldDB" id="A0A1J4KK41"/>
<evidence type="ECO:0000313" key="3">
    <source>
        <dbReference type="Proteomes" id="UP000179807"/>
    </source>
</evidence>
<dbReference type="GeneID" id="94826278"/>
<proteinExistence type="predicted"/>
<gene>
    <name evidence="2" type="ORF">TRFO_03887</name>
</gene>
<dbReference type="VEuPathDB" id="TrichDB:TRFO_03887"/>
<organism evidence="2 3">
    <name type="scientific">Tritrichomonas foetus</name>
    <dbReference type="NCBI Taxonomy" id="1144522"/>
    <lineage>
        <taxon>Eukaryota</taxon>
        <taxon>Metamonada</taxon>
        <taxon>Parabasalia</taxon>
        <taxon>Tritrichomonadida</taxon>
        <taxon>Tritrichomonadidae</taxon>
        <taxon>Tritrichomonas</taxon>
    </lineage>
</organism>
<reference evidence="2" key="1">
    <citation type="submission" date="2016-10" db="EMBL/GenBank/DDBJ databases">
        <authorList>
            <person name="Benchimol M."/>
            <person name="Almeida L.G."/>
            <person name="Vasconcelos A.T."/>
            <person name="Perreira-Neves A."/>
            <person name="Rosa I.A."/>
            <person name="Tasca T."/>
            <person name="Bogo M.R."/>
            <person name="de Souza W."/>
        </authorList>
    </citation>
    <scope>NUCLEOTIDE SEQUENCE [LARGE SCALE GENOMIC DNA]</scope>
    <source>
        <strain evidence="2">K</strain>
    </source>
</reference>